<dbReference type="NCBIfam" id="TIGR01783">
    <property type="entry name" value="TonB-siderophor"/>
    <property type="match status" value="1"/>
</dbReference>
<keyword evidence="6 14" id="KW-0812">Transmembrane</keyword>
<dbReference type="InterPro" id="IPR010105">
    <property type="entry name" value="TonB_sidphr_rcpt"/>
</dbReference>
<dbReference type="InterPro" id="IPR012910">
    <property type="entry name" value="Plug_dom"/>
</dbReference>
<evidence type="ECO:0000256" key="10">
    <source>
        <dbReference type="ARBA" id="ARBA00023077"/>
    </source>
</evidence>
<evidence type="ECO:0000256" key="14">
    <source>
        <dbReference type="PROSITE-ProRule" id="PRU01360"/>
    </source>
</evidence>
<dbReference type="InterPro" id="IPR011662">
    <property type="entry name" value="Secretin/TonB_short_N"/>
</dbReference>
<dbReference type="EMBL" id="JAJSOJ010000043">
    <property type="protein sequence ID" value="MCE0744708.1"/>
    <property type="molecule type" value="Genomic_DNA"/>
</dbReference>
<gene>
    <name evidence="18" type="ORF">LWC05_12550</name>
</gene>
<dbReference type="SUPFAM" id="SSF56935">
    <property type="entry name" value="Porins"/>
    <property type="match status" value="1"/>
</dbReference>
<dbReference type="Pfam" id="PF07660">
    <property type="entry name" value="STN"/>
    <property type="match status" value="1"/>
</dbReference>
<keyword evidence="5" id="KW-0410">Iron transport</keyword>
<keyword evidence="10 15" id="KW-0798">TonB box</keyword>
<dbReference type="SMART" id="SM00965">
    <property type="entry name" value="STN"/>
    <property type="match status" value="1"/>
</dbReference>
<evidence type="ECO:0000256" key="8">
    <source>
        <dbReference type="ARBA" id="ARBA00023004"/>
    </source>
</evidence>
<reference evidence="18 19" key="1">
    <citation type="submission" date="2021-12" db="EMBL/GenBank/DDBJ databases">
        <title>Genome sequence of Acetobacter sicerae DmPark20a_162.</title>
        <authorList>
            <person name="Chaston J.M."/>
        </authorList>
    </citation>
    <scope>NUCLEOTIDE SEQUENCE [LARGE SCALE GENOMIC DNA]</scope>
    <source>
        <strain evidence="18 19">DmPark20a_162</strain>
    </source>
</reference>
<dbReference type="Gene3D" id="2.170.130.10">
    <property type="entry name" value="TonB-dependent receptor, plug domain"/>
    <property type="match status" value="1"/>
</dbReference>
<dbReference type="Proteomes" id="UP001521074">
    <property type="component" value="Unassembled WGS sequence"/>
</dbReference>
<keyword evidence="11 14" id="KW-0472">Membrane</keyword>
<evidence type="ECO:0000256" key="7">
    <source>
        <dbReference type="ARBA" id="ARBA00022729"/>
    </source>
</evidence>
<accession>A0ABS8VX98</accession>
<dbReference type="PANTHER" id="PTHR32552">
    <property type="entry name" value="FERRICHROME IRON RECEPTOR-RELATED"/>
    <property type="match status" value="1"/>
</dbReference>
<organism evidence="18 19">
    <name type="scientific">Acetobacter sicerae</name>
    <dbReference type="NCBI Taxonomy" id="85325"/>
    <lineage>
        <taxon>Bacteria</taxon>
        <taxon>Pseudomonadati</taxon>
        <taxon>Pseudomonadota</taxon>
        <taxon>Alphaproteobacteria</taxon>
        <taxon>Acetobacterales</taxon>
        <taxon>Acetobacteraceae</taxon>
        <taxon>Acetobacter</taxon>
    </lineage>
</organism>
<evidence type="ECO:0000256" key="13">
    <source>
        <dbReference type="ARBA" id="ARBA00023237"/>
    </source>
</evidence>
<dbReference type="RefSeq" id="WP_232878498.1">
    <property type="nucleotide sequence ID" value="NZ_JAJSOJ010000043.1"/>
</dbReference>
<evidence type="ECO:0000256" key="11">
    <source>
        <dbReference type="ARBA" id="ARBA00023136"/>
    </source>
</evidence>
<proteinExistence type="inferred from homology"/>
<evidence type="ECO:0000256" key="4">
    <source>
        <dbReference type="ARBA" id="ARBA00022452"/>
    </source>
</evidence>
<evidence type="ECO:0000256" key="6">
    <source>
        <dbReference type="ARBA" id="ARBA00022692"/>
    </source>
</evidence>
<dbReference type="InterPro" id="IPR037066">
    <property type="entry name" value="Plug_dom_sf"/>
</dbReference>
<keyword evidence="4 14" id="KW-1134">Transmembrane beta strand</keyword>
<evidence type="ECO:0000313" key="18">
    <source>
        <dbReference type="EMBL" id="MCE0744708.1"/>
    </source>
</evidence>
<feature type="region of interest" description="Disordered" evidence="16">
    <location>
        <begin position="560"/>
        <end position="583"/>
    </location>
</feature>
<comment type="subcellular location">
    <subcellularLocation>
        <location evidence="1 14">Cell outer membrane</location>
        <topology evidence="1 14">Multi-pass membrane protein</topology>
    </subcellularLocation>
</comment>
<dbReference type="InterPro" id="IPR039426">
    <property type="entry name" value="TonB-dep_rcpt-like"/>
</dbReference>
<evidence type="ECO:0000256" key="12">
    <source>
        <dbReference type="ARBA" id="ARBA00023170"/>
    </source>
</evidence>
<evidence type="ECO:0000256" key="3">
    <source>
        <dbReference type="ARBA" id="ARBA00022448"/>
    </source>
</evidence>
<keyword evidence="3 14" id="KW-0813">Transport</keyword>
<evidence type="ECO:0000259" key="17">
    <source>
        <dbReference type="SMART" id="SM00965"/>
    </source>
</evidence>
<keyword evidence="19" id="KW-1185">Reference proteome</keyword>
<keyword evidence="13 14" id="KW-0998">Cell outer membrane</keyword>
<dbReference type="CDD" id="cd01347">
    <property type="entry name" value="ligand_gated_channel"/>
    <property type="match status" value="1"/>
</dbReference>
<dbReference type="InterPro" id="IPR036942">
    <property type="entry name" value="Beta-barrel_TonB_sf"/>
</dbReference>
<dbReference type="PROSITE" id="PS52016">
    <property type="entry name" value="TONB_DEPENDENT_REC_3"/>
    <property type="match status" value="1"/>
</dbReference>
<evidence type="ECO:0000256" key="15">
    <source>
        <dbReference type="RuleBase" id="RU003357"/>
    </source>
</evidence>
<protein>
    <submittedName>
        <fullName evidence="18">TonB-dependent siderophore receptor</fullName>
    </submittedName>
</protein>
<keyword evidence="12 18" id="KW-0675">Receptor</keyword>
<name>A0ABS8VX98_9PROT</name>
<dbReference type="Pfam" id="PF00593">
    <property type="entry name" value="TonB_dep_Rec_b-barrel"/>
    <property type="match status" value="1"/>
</dbReference>
<evidence type="ECO:0000256" key="5">
    <source>
        <dbReference type="ARBA" id="ARBA00022496"/>
    </source>
</evidence>
<dbReference type="PANTHER" id="PTHR32552:SF68">
    <property type="entry name" value="FERRICHROME OUTER MEMBRANE TRANSPORTER_PHAGE RECEPTOR"/>
    <property type="match status" value="1"/>
</dbReference>
<evidence type="ECO:0000313" key="19">
    <source>
        <dbReference type="Proteomes" id="UP001521074"/>
    </source>
</evidence>
<sequence length="844" mass="92912">MAANSQTAPRAAQRFRHYLMIGITEIALLHGVPALAAPSDPSQQDSEVKNFHIAGQPLASALSAFAQQSGRQISYDPAITTGISTKGVSGTLTPEAALSTLLNGTSVQFRRLNAHTLILERKSSSSITLGPVRVGGAVTHQDPTGPGVGYFAENTMAGTKTDTPLIEIPNSIYVVTKQQMVDQQAQNVAQALRYSAGVYSEAQGTNLTGAAYSGENGIRQRGFVTTQFVDGLQSSSYTAAETAFLDRIEVVNGPASVTYGQTAPGGLIGMDLKKPTTTPLRQATVGFGNWGRYEATVDVSDKITKSGNLRYRVAAIGVTQGTQTQYVDYKRVGVLPSLTWDIDHKTSLSVLGSYIYTPDSGANTVVYPIVGSLLRGPYGRISRSVFLGMPRWNTNKTTSSMFEYQFRHKFNSFLDFQQVFRWEASDWDLQNSYFSEQVSASEVKRRAWEVQGYNRTVALDTRLTGRVTTGPLHHTWIVGSDFRQIESKTANMFGEFDTLNLFSPDYNFVPCIANPYACGSTGYLNHTSYFQEGVYFQDQIKWGGLSVILGGRQDWFNTTNRSGSRQYNSDGTSTLSGGSPSERPQSAFTWRAGLVYKFDFGLAPYFSYSTSFVPQTTSDWRGKPFSPLTGKQFEVGLKYQIPKTEVFLTAAAFHLNEDHYLVGDNEHPNFSADAGRVAAKGVELSANANITKDLHLTASYTYTDIRYAKNNLTASKIDLATLSETELVAEQGKYVQNVPRNMMSAFIDYTLPRSIFHGLGVNWGIRYIGFTYPDAANSYKVPAYVLFDIGAHYDFSELSPKLHGLKAQLAISNLTNKYYVTGCSSDQCYLGQARRFYGNISYNW</sequence>
<dbReference type="Gene3D" id="2.40.170.20">
    <property type="entry name" value="TonB-dependent receptor, beta-barrel domain"/>
    <property type="match status" value="1"/>
</dbReference>
<evidence type="ECO:0000256" key="1">
    <source>
        <dbReference type="ARBA" id="ARBA00004571"/>
    </source>
</evidence>
<evidence type="ECO:0000256" key="9">
    <source>
        <dbReference type="ARBA" id="ARBA00023065"/>
    </source>
</evidence>
<comment type="similarity">
    <text evidence="2 14 15">Belongs to the TonB-dependent receptor family.</text>
</comment>
<keyword evidence="7" id="KW-0732">Signal</keyword>
<keyword evidence="8" id="KW-0408">Iron</keyword>
<feature type="domain" description="Secretin/TonB short N-terminal" evidence="17">
    <location>
        <begin position="71"/>
        <end position="122"/>
    </location>
</feature>
<dbReference type="Pfam" id="PF07715">
    <property type="entry name" value="Plug"/>
    <property type="match status" value="1"/>
</dbReference>
<evidence type="ECO:0000256" key="2">
    <source>
        <dbReference type="ARBA" id="ARBA00009810"/>
    </source>
</evidence>
<dbReference type="InterPro" id="IPR000531">
    <property type="entry name" value="Beta-barrel_TonB"/>
</dbReference>
<keyword evidence="9" id="KW-0406">Ion transport</keyword>
<dbReference type="Gene3D" id="3.55.50.30">
    <property type="match status" value="1"/>
</dbReference>
<comment type="caution">
    <text evidence="18">The sequence shown here is derived from an EMBL/GenBank/DDBJ whole genome shotgun (WGS) entry which is preliminary data.</text>
</comment>
<evidence type="ECO:0000256" key="16">
    <source>
        <dbReference type="SAM" id="MobiDB-lite"/>
    </source>
</evidence>